<organism evidence="1 2">
    <name type="scientific">Candidatus Uhrbacteria bacterium RIFCSPHIGHO2_02_FULL_53_13</name>
    <dbReference type="NCBI Taxonomy" id="1802389"/>
    <lineage>
        <taxon>Bacteria</taxon>
        <taxon>Candidatus Uhriibacteriota</taxon>
    </lineage>
</organism>
<comment type="caution">
    <text evidence="1">The sequence shown here is derived from an EMBL/GenBank/DDBJ whole genome shotgun (WGS) entry which is preliminary data.</text>
</comment>
<reference evidence="1 2" key="1">
    <citation type="journal article" date="2016" name="Nat. Commun.">
        <title>Thousands of microbial genomes shed light on interconnected biogeochemical processes in an aquifer system.</title>
        <authorList>
            <person name="Anantharaman K."/>
            <person name="Brown C.T."/>
            <person name="Hug L.A."/>
            <person name="Sharon I."/>
            <person name="Castelle C.J."/>
            <person name="Probst A.J."/>
            <person name="Thomas B.C."/>
            <person name="Singh A."/>
            <person name="Wilkins M.J."/>
            <person name="Karaoz U."/>
            <person name="Brodie E.L."/>
            <person name="Williams K.H."/>
            <person name="Hubbard S.S."/>
            <person name="Banfield J.F."/>
        </authorList>
    </citation>
    <scope>NUCLEOTIDE SEQUENCE [LARGE SCALE GENOMIC DNA]</scope>
</reference>
<protein>
    <submittedName>
        <fullName evidence="1">Uncharacterized protein</fullName>
    </submittedName>
</protein>
<dbReference type="STRING" id="1802389.A3C17_01235"/>
<evidence type="ECO:0000313" key="2">
    <source>
        <dbReference type="Proteomes" id="UP000177097"/>
    </source>
</evidence>
<dbReference type="Proteomes" id="UP000177097">
    <property type="component" value="Unassembled WGS sequence"/>
</dbReference>
<dbReference type="EMBL" id="MGDX01000017">
    <property type="protein sequence ID" value="OGL71118.1"/>
    <property type="molecule type" value="Genomic_DNA"/>
</dbReference>
<evidence type="ECO:0000313" key="1">
    <source>
        <dbReference type="EMBL" id="OGL71118.1"/>
    </source>
</evidence>
<dbReference type="AlphaFoldDB" id="A0A1F7TZY9"/>
<accession>A0A1F7TZY9</accession>
<sequence length="464" mass="51540">MRTMRIPAKITLWVAWLVMSVFFVVPKSGHAAFNPNFIISDRDFTNVYGLVGNSIQRFLEDQSGILDTLTVQDLDGQVKTAADIISRVANQFLINPQALLVMLQKEQSLVTDPNPSENQLDWATGYGVCDGCSTSDAAVSRFRGFAKQIDSMAQQFRLGYLADLEKLGRTQTGVGPGKTVSIDGVPVTPENNATSALYTYTPHLEGNQNFWKIWNAWFTQDPLPSGTIVRDASDGTLWLIQRGKRRLIPSDAVLTSYFPSASVIKAESSAIWSYEEGVPLQFPNYALVRVENGDVFLIVDQEIRRFQSLDDLPRFGYAPDEIIEGSATALQGYTLGKMITYQTAYPQGFVGQDSATGQTYYIDNSARHIVLSDALLKSRFSGWRVRSLSTDELASLVEGDPMRFQDGTLVKLPGLPTVYMISDGKRRPIIDERTFLSLGFAWNAIIETTPESIEIHQPGDLITY</sequence>
<name>A0A1F7TZY9_9BACT</name>
<gene>
    <name evidence="1" type="ORF">A3C17_01235</name>
</gene>
<proteinExistence type="predicted"/>